<gene>
    <name evidence="4" type="primary">LOC111016306</name>
</gene>
<dbReference type="PANTHER" id="PTHR46410">
    <property type="entry name" value="AT-RICH INTERACTIVE DOMAIN-CONTAINING PROTEIN 2"/>
    <property type="match status" value="1"/>
</dbReference>
<dbReference type="SMART" id="SM01189">
    <property type="entry name" value="ELM2"/>
    <property type="match status" value="1"/>
</dbReference>
<dbReference type="Gene3D" id="1.10.150.60">
    <property type="entry name" value="ARID DNA-binding domain"/>
    <property type="match status" value="1"/>
</dbReference>
<evidence type="ECO:0000259" key="2">
    <source>
        <dbReference type="PROSITE" id="PS51011"/>
    </source>
</evidence>
<evidence type="ECO:0000313" key="3">
    <source>
        <dbReference type="Proteomes" id="UP000504603"/>
    </source>
</evidence>
<reference evidence="4" key="1">
    <citation type="submission" date="2025-08" db="UniProtKB">
        <authorList>
            <consortium name="RefSeq"/>
        </authorList>
    </citation>
    <scope>IDENTIFICATION</scope>
    <source>
        <strain evidence="4">OHB3-1</strain>
    </source>
</reference>
<evidence type="ECO:0000256" key="1">
    <source>
        <dbReference type="ARBA" id="ARBA00023242"/>
    </source>
</evidence>
<evidence type="ECO:0000313" key="4">
    <source>
        <dbReference type="RefSeq" id="XP_022147337.1"/>
    </source>
</evidence>
<keyword evidence="1" id="KW-0539">Nucleus</keyword>
<dbReference type="AlphaFoldDB" id="A0A6J1D240"/>
<dbReference type="PANTHER" id="PTHR46410:SF18">
    <property type="entry name" value="AT-RICH INTERACTIVE DOMAIN-CONTAINING PROTEIN 2"/>
    <property type="match status" value="1"/>
</dbReference>
<dbReference type="GO" id="GO:0003677">
    <property type="term" value="F:DNA binding"/>
    <property type="evidence" value="ECO:0007669"/>
    <property type="project" value="InterPro"/>
</dbReference>
<dbReference type="InterPro" id="IPR036431">
    <property type="entry name" value="ARID_dom_sf"/>
</dbReference>
<proteinExistence type="predicted"/>
<keyword evidence="3" id="KW-1185">Reference proteome</keyword>
<organism evidence="3 4">
    <name type="scientific">Momordica charantia</name>
    <name type="common">Bitter gourd</name>
    <name type="synonym">Balsam pear</name>
    <dbReference type="NCBI Taxonomy" id="3673"/>
    <lineage>
        <taxon>Eukaryota</taxon>
        <taxon>Viridiplantae</taxon>
        <taxon>Streptophyta</taxon>
        <taxon>Embryophyta</taxon>
        <taxon>Tracheophyta</taxon>
        <taxon>Spermatophyta</taxon>
        <taxon>Magnoliopsida</taxon>
        <taxon>eudicotyledons</taxon>
        <taxon>Gunneridae</taxon>
        <taxon>Pentapetalae</taxon>
        <taxon>rosids</taxon>
        <taxon>fabids</taxon>
        <taxon>Cucurbitales</taxon>
        <taxon>Cucurbitaceae</taxon>
        <taxon>Momordiceae</taxon>
        <taxon>Momordica</taxon>
    </lineage>
</organism>
<accession>A0A6J1D240</accession>
<dbReference type="GeneID" id="111016306"/>
<name>A0A6J1D240_MOMCH</name>
<feature type="domain" description="ARID" evidence="2">
    <location>
        <begin position="1"/>
        <end position="65"/>
    </location>
</feature>
<dbReference type="Pfam" id="PF01388">
    <property type="entry name" value="ARID"/>
    <property type="match status" value="1"/>
</dbReference>
<dbReference type="PROSITE" id="PS51011">
    <property type="entry name" value="ARID"/>
    <property type="match status" value="1"/>
</dbReference>
<dbReference type="RefSeq" id="XP_022147337.1">
    <property type="nucleotide sequence ID" value="XM_022291645.1"/>
</dbReference>
<dbReference type="Proteomes" id="UP000504603">
    <property type="component" value="Unplaced"/>
</dbReference>
<dbReference type="KEGG" id="mcha:111016306"/>
<dbReference type="OrthoDB" id="1938591at2759"/>
<dbReference type="CDD" id="cd16100">
    <property type="entry name" value="ARID"/>
    <property type="match status" value="1"/>
</dbReference>
<dbReference type="InterPro" id="IPR000949">
    <property type="entry name" value="ELM2_dom"/>
</dbReference>
<dbReference type="SUPFAM" id="SSF46774">
    <property type="entry name" value="ARID-like"/>
    <property type="match status" value="1"/>
</dbReference>
<protein>
    <submittedName>
        <fullName evidence="4">AT-rich interactive domain-containing protein 1-like</fullName>
    </submittedName>
</protein>
<dbReference type="InterPro" id="IPR001606">
    <property type="entry name" value="ARID_dom"/>
</dbReference>
<sequence length="540" mass="61598">MTAVEQTFDLLKLFVAVRDKGGYDAVSRNDLWDLVAEDSGLGSIIPSTVKVLYVECLNILERWLEKVVEDKESSSSCSSKGDGTGFEFNGLSSDIQYLKKNDDLHEDTKLLQESNFLDCDDTVVILKTDRDNDIYGCGETFCQLNKSDLDIPDTDDLYEDEDTSPELSSNVNDILMPSIRKHENVSADGVVESNVEFSHGGGKCDGDDPDNEGGVILDSTSIEEQNLSHERKCESLLGMVRWITEIAKNPSYPVIGSLPERSKWKSRGNEEIWKQVLLIREAMLLKRHSNSFAGRSILQNINPYMFNDHQGSSYNLRKKVKSRKILPSGMSSGRSLLAAMEDQLDHEILVTTNTWMPDYMGKSASKHIPVGPKFQVEVAEWSGTTSESDSKWLGTLVWPSDKVNRAFLIEHDLIGEGRQDSCKCQVRGSTKCTQYHILKKRYKLKLEIGSAFYEWKFDRMGEEVRLCWTEKEEHKFKDAIRSSPVSLKKSFRTWISKFFPSKSREDMVCYYFNVFLLHRRGFQNRFTPDNICSDDELEFK</sequence>